<protein>
    <submittedName>
        <fullName evidence="2">DUF3108 domain-containing protein</fullName>
    </submittedName>
</protein>
<feature type="signal peptide" evidence="1">
    <location>
        <begin position="1"/>
        <end position="28"/>
    </location>
</feature>
<keyword evidence="1" id="KW-0732">Signal</keyword>
<evidence type="ECO:0000256" key="1">
    <source>
        <dbReference type="SAM" id="SignalP"/>
    </source>
</evidence>
<evidence type="ECO:0000313" key="2">
    <source>
        <dbReference type="EMBL" id="NGP88568.1"/>
    </source>
</evidence>
<comment type="caution">
    <text evidence="2">The sequence shown here is derived from an EMBL/GenBank/DDBJ whole genome shotgun (WGS) entry which is preliminary data.</text>
</comment>
<sequence>MNYLRQLIKTSILVVPLLLAASPNQAIAQDSLINFEQAEQPPTMDELLKWKEVFTYEVRYSFFKLGEVQTTIVTDTTYNGKKVWWLRTIITSSPGIPFVGKEENHYNTFMVETDSMPYTQLYWRDNVDEQQFRAEEYIYDYTEEKVYFSKDGEPVDTLALTEPSSSGQLIFYYSRLFAGTNKNYRLPVYLKGEKGYINGTNSTEMEMREYKAFDRAVKTYYSKGDADIDGPFGFTGNYEAWYIADKLRVPAEARAKVWLGNVKVKLIDYKKERRDL</sequence>
<gene>
    <name evidence="2" type="ORF">G3569_09380</name>
</gene>
<name>A0A6M1SXD8_9BACT</name>
<keyword evidence="3" id="KW-1185">Reference proteome</keyword>
<proteinExistence type="predicted"/>
<dbReference type="Proteomes" id="UP000479132">
    <property type="component" value="Unassembled WGS sequence"/>
</dbReference>
<accession>A0A6M1SXD8</accession>
<evidence type="ECO:0000313" key="3">
    <source>
        <dbReference type="Proteomes" id="UP000479132"/>
    </source>
</evidence>
<feature type="chain" id="PRO_5027093967" evidence="1">
    <location>
        <begin position="29"/>
        <end position="276"/>
    </location>
</feature>
<dbReference type="EMBL" id="JAALLS010000010">
    <property type="protein sequence ID" value="NGP88568.1"/>
    <property type="molecule type" value="Genomic_DNA"/>
</dbReference>
<dbReference type="AlphaFoldDB" id="A0A6M1SXD8"/>
<organism evidence="2 3">
    <name type="scientific">Fodinibius halophilus</name>
    <dbReference type="NCBI Taxonomy" id="1736908"/>
    <lineage>
        <taxon>Bacteria</taxon>
        <taxon>Pseudomonadati</taxon>
        <taxon>Balneolota</taxon>
        <taxon>Balneolia</taxon>
        <taxon>Balneolales</taxon>
        <taxon>Balneolaceae</taxon>
        <taxon>Fodinibius</taxon>
    </lineage>
</organism>
<reference evidence="2 3" key="1">
    <citation type="submission" date="2020-02" db="EMBL/GenBank/DDBJ databases">
        <title>Aliifodinibius halophilus 2W32, complete genome.</title>
        <authorList>
            <person name="Li Y."/>
            <person name="Wu S."/>
        </authorList>
    </citation>
    <scope>NUCLEOTIDE SEQUENCE [LARGE SCALE GENOMIC DNA]</scope>
    <source>
        <strain evidence="2 3">2W32</strain>
    </source>
</reference>